<keyword evidence="4" id="KW-1134">Transmembrane beta strand</keyword>
<evidence type="ECO:0000256" key="2">
    <source>
        <dbReference type="ARBA" id="ARBA00009450"/>
    </source>
</evidence>
<dbReference type="AlphaFoldDB" id="A0A5B8NJM3"/>
<dbReference type="InterPro" id="IPR019554">
    <property type="entry name" value="Soluble_ligand-bd"/>
</dbReference>
<dbReference type="GO" id="GO:0015159">
    <property type="term" value="F:polysaccharide transmembrane transporter activity"/>
    <property type="evidence" value="ECO:0007669"/>
    <property type="project" value="InterPro"/>
</dbReference>
<keyword evidence="13" id="KW-0998">Cell outer membrane</keyword>
<dbReference type="InterPro" id="IPR049712">
    <property type="entry name" value="Poly_export"/>
</dbReference>
<keyword evidence="7" id="KW-0732">Signal</keyword>
<feature type="region of interest" description="Disordered" evidence="15">
    <location>
        <begin position="34"/>
        <end position="94"/>
    </location>
</feature>
<evidence type="ECO:0000259" key="16">
    <source>
        <dbReference type="Pfam" id="PF02563"/>
    </source>
</evidence>
<dbReference type="RefSeq" id="WP_146294176.1">
    <property type="nucleotide sequence ID" value="NZ_CP042326.1"/>
</dbReference>
<dbReference type="Pfam" id="PF10531">
    <property type="entry name" value="SLBB"/>
    <property type="match status" value="1"/>
</dbReference>
<proteinExistence type="inferred from homology"/>
<evidence type="ECO:0000256" key="6">
    <source>
        <dbReference type="ARBA" id="ARBA00022692"/>
    </source>
</evidence>
<organism evidence="19 20">
    <name type="scientific">Euhalothece natronophila Z-M001</name>
    <dbReference type="NCBI Taxonomy" id="522448"/>
    <lineage>
        <taxon>Bacteria</taxon>
        <taxon>Bacillati</taxon>
        <taxon>Cyanobacteriota</taxon>
        <taxon>Cyanophyceae</taxon>
        <taxon>Oscillatoriophycideae</taxon>
        <taxon>Chroococcales</taxon>
        <taxon>Halothecacae</taxon>
        <taxon>Halothece cluster</taxon>
        <taxon>Euhalothece</taxon>
    </lineage>
</organism>
<evidence type="ECO:0000256" key="7">
    <source>
        <dbReference type="ARBA" id="ARBA00022729"/>
    </source>
</evidence>
<dbReference type="Gene3D" id="3.30.1950.10">
    <property type="entry name" value="wza like domain"/>
    <property type="match status" value="1"/>
</dbReference>
<feature type="domain" description="Soluble ligand binding" evidence="17">
    <location>
        <begin position="395"/>
        <end position="444"/>
    </location>
</feature>
<name>A0A5B8NJM3_9CHRO</name>
<comment type="subcellular location">
    <subcellularLocation>
        <location evidence="1">Cell outer membrane</location>
        <topology evidence="1">Multi-pass membrane protein</topology>
    </subcellularLocation>
</comment>
<evidence type="ECO:0000313" key="19">
    <source>
        <dbReference type="EMBL" id="QDZ38565.1"/>
    </source>
</evidence>
<dbReference type="GO" id="GO:0046930">
    <property type="term" value="C:pore complex"/>
    <property type="evidence" value="ECO:0007669"/>
    <property type="project" value="UniProtKB-KW"/>
</dbReference>
<evidence type="ECO:0000256" key="11">
    <source>
        <dbReference type="ARBA" id="ARBA00023136"/>
    </source>
</evidence>
<dbReference type="Pfam" id="PF22461">
    <property type="entry name" value="SLBB_2"/>
    <property type="match status" value="2"/>
</dbReference>
<accession>A0A5B8NJM3</accession>
<evidence type="ECO:0000256" key="9">
    <source>
        <dbReference type="ARBA" id="ARBA00023065"/>
    </source>
</evidence>
<keyword evidence="9" id="KW-0406">Ion transport</keyword>
<keyword evidence="3" id="KW-0813">Transport</keyword>
<evidence type="ECO:0000256" key="12">
    <source>
        <dbReference type="ARBA" id="ARBA00023139"/>
    </source>
</evidence>
<reference evidence="19" key="1">
    <citation type="submission" date="2019-08" db="EMBL/GenBank/DDBJ databases">
        <title>Carotenoids and Carotenoid Binding Proteins in the Halophilic Cyanobacterium Euhalothece sp. ZM00.</title>
        <authorList>
            <person name="Cho S.M."/>
            <person name="Song J.Y."/>
            <person name="Park Y.-I."/>
        </authorList>
    </citation>
    <scope>NUCLEOTIDE SEQUENCE [LARGE SCALE GENOMIC DNA]</scope>
    <source>
        <strain evidence="19">Z-M001</strain>
    </source>
</reference>
<gene>
    <name evidence="19" type="ORF">FRE64_00545</name>
</gene>
<feature type="domain" description="SLBB" evidence="18">
    <location>
        <begin position="169"/>
        <end position="252"/>
    </location>
</feature>
<evidence type="ECO:0000256" key="4">
    <source>
        <dbReference type="ARBA" id="ARBA00022452"/>
    </source>
</evidence>
<evidence type="ECO:0000259" key="17">
    <source>
        <dbReference type="Pfam" id="PF10531"/>
    </source>
</evidence>
<keyword evidence="10" id="KW-0626">Porin</keyword>
<keyword evidence="14" id="KW-0449">Lipoprotein</keyword>
<dbReference type="PANTHER" id="PTHR33619">
    <property type="entry name" value="POLYSACCHARIDE EXPORT PROTEIN GFCE-RELATED"/>
    <property type="match status" value="1"/>
</dbReference>
<feature type="compositionally biased region" description="Polar residues" evidence="15">
    <location>
        <begin position="50"/>
        <end position="79"/>
    </location>
</feature>
<evidence type="ECO:0000256" key="3">
    <source>
        <dbReference type="ARBA" id="ARBA00022448"/>
    </source>
</evidence>
<evidence type="ECO:0000259" key="18">
    <source>
        <dbReference type="Pfam" id="PF22461"/>
    </source>
</evidence>
<evidence type="ECO:0000256" key="5">
    <source>
        <dbReference type="ARBA" id="ARBA00022597"/>
    </source>
</evidence>
<dbReference type="InterPro" id="IPR054765">
    <property type="entry name" value="SLBB_dom"/>
</dbReference>
<dbReference type="EMBL" id="CP042326">
    <property type="protein sequence ID" value="QDZ38565.1"/>
    <property type="molecule type" value="Genomic_DNA"/>
</dbReference>
<dbReference type="GO" id="GO:0009279">
    <property type="term" value="C:cell outer membrane"/>
    <property type="evidence" value="ECO:0007669"/>
    <property type="project" value="UniProtKB-SubCell"/>
</dbReference>
<feature type="domain" description="Polysaccharide export protein N-terminal" evidence="16">
    <location>
        <begin position="89"/>
        <end position="161"/>
    </location>
</feature>
<comment type="similarity">
    <text evidence="2">Belongs to the BexD/CtrA/VexA family.</text>
</comment>
<evidence type="ECO:0000313" key="20">
    <source>
        <dbReference type="Proteomes" id="UP000318453"/>
    </source>
</evidence>
<protein>
    <submittedName>
        <fullName evidence="19">Sugar ABC transporter substrate-binding protein</fullName>
    </submittedName>
</protein>
<feature type="domain" description="SLBB" evidence="18">
    <location>
        <begin position="280"/>
        <end position="365"/>
    </location>
</feature>
<keyword evidence="5" id="KW-0762">Sugar transport</keyword>
<dbReference type="GO" id="GO:0006811">
    <property type="term" value="P:monoatomic ion transport"/>
    <property type="evidence" value="ECO:0007669"/>
    <property type="project" value="UniProtKB-KW"/>
</dbReference>
<evidence type="ECO:0000256" key="13">
    <source>
        <dbReference type="ARBA" id="ARBA00023237"/>
    </source>
</evidence>
<dbReference type="Gene3D" id="3.10.560.10">
    <property type="entry name" value="Outer membrane lipoprotein wza domain like"/>
    <property type="match status" value="3"/>
</dbReference>
<evidence type="ECO:0000256" key="15">
    <source>
        <dbReference type="SAM" id="MobiDB-lite"/>
    </source>
</evidence>
<dbReference type="GO" id="GO:0015288">
    <property type="term" value="F:porin activity"/>
    <property type="evidence" value="ECO:0007669"/>
    <property type="project" value="UniProtKB-KW"/>
</dbReference>
<dbReference type="OrthoDB" id="9793939at2"/>
<keyword evidence="6" id="KW-0812">Transmembrane</keyword>
<keyword evidence="11" id="KW-0472">Membrane</keyword>
<dbReference type="KEGG" id="enn:FRE64_00545"/>
<dbReference type="InterPro" id="IPR003715">
    <property type="entry name" value="Poly_export_N"/>
</dbReference>
<evidence type="ECO:0000256" key="1">
    <source>
        <dbReference type="ARBA" id="ARBA00004571"/>
    </source>
</evidence>
<keyword evidence="12" id="KW-0564">Palmitate</keyword>
<sequence>MRNNRVQKWLAITLSATLPWGGAFIVASPSFGQIPRQLQESPTESPPLPDSQQQETPTESSPLPNLQQQETPTESSPASPAQRERRYRETPYTLGPGNGVAIEIFNVPEYSGNYRVSVEGTLNLPIVGSVDVEGLTIPEANEVIQERYQPILQRPIVTLTLAERRPIRIALAGEVNRPGTYNVSGEGGQFPPITEAIQQAGGLTRSADAREIKLRREINGQQRVLDVNLWELVDQGDVIQDVTLRDGDTIFIPTAEKNVARETRQLSRSTLAPISESVEVAIVGEVNTPGPHQVGGGDTGAPPTVTQAIQAAGGITNLSDIRNVEVKRETRTGTEQVIAADLWGLLQQGDVKQDIILQPGDTVVVPKAEEIEPTEAEALASASFSPETIGVNIIGEARSTGRMELPSNTPLSQAILAAGGFDRQRARQGRVELMRLNPDGTVTRREVEVDLDKGIDTEDNPLLRDGDVIVVQRSTLTSISDTVSNILRPVTSIFQGIRFFDIFFGD</sequence>
<evidence type="ECO:0000256" key="10">
    <source>
        <dbReference type="ARBA" id="ARBA00023114"/>
    </source>
</evidence>
<evidence type="ECO:0000256" key="14">
    <source>
        <dbReference type="ARBA" id="ARBA00023288"/>
    </source>
</evidence>
<keyword evidence="20" id="KW-1185">Reference proteome</keyword>
<dbReference type="Pfam" id="PF02563">
    <property type="entry name" value="Poly_export"/>
    <property type="match status" value="1"/>
</dbReference>
<evidence type="ECO:0000256" key="8">
    <source>
        <dbReference type="ARBA" id="ARBA00023047"/>
    </source>
</evidence>
<keyword evidence="8" id="KW-0625">Polysaccharide transport</keyword>
<dbReference type="Proteomes" id="UP000318453">
    <property type="component" value="Chromosome"/>
</dbReference>
<dbReference type="PANTHER" id="PTHR33619:SF3">
    <property type="entry name" value="POLYSACCHARIDE EXPORT PROTEIN GFCE-RELATED"/>
    <property type="match status" value="1"/>
</dbReference>